<dbReference type="OrthoDB" id="5297106at2"/>
<accession>A0A5E4ZZH2</accession>
<evidence type="ECO:0000313" key="1">
    <source>
        <dbReference type="EMBL" id="VVE66188.1"/>
    </source>
</evidence>
<dbReference type="SUPFAM" id="SSF143100">
    <property type="entry name" value="TTHA1013/TTHA0281-like"/>
    <property type="match status" value="1"/>
</dbReference>
<protein>
    <submittedName>
        <fullName evidence="1">HicB</fullName>
    </submittedName>
</protein>
<name>A0A5E4ZZH2_9BURK</name>
<gene>
    <name evidence="1" type="ORF">PAN31117_02191</name>
</gene>
<dbReference type="InterPro" id="IPR035069">
    <property type="entry name" value="TTHA1013/TTHA0281-like"/>
</dbReference>
<evidence type="ECO:0000313" key="2">
    <source>
        <dbReference type="Proteomes" id="UP000383122"/>
    </source>
</evidence>
<sequence>MMDCCYRYQYQVKYSAEDGEYVGLCVEFQSMSWLDVTSERAFERIQAVVRNVVSDMQANGEAVPEPELPVA</sequence>
<dbReference type="EMBL" id="CABPSP010000005">
    <property type="protein sequence ID" value="VVE66188.1"/>
    <property type="molecule type" value="Genomic_DNA"/>
</dbReference>
<proteinExistence type="predicted"/>
<dbReference type="AlphaFoldDB" id="A0A5E4ZZH2"/>
<reference evidence="1 2" key="1">
    <citation type="submission" date="2019-08" db="EMBL/GenBank/DDBJ databases">
        <authorList>
            <person name="Peeters C."/>
        </authorList>
    </citation>
    <scope>NUCLEOTIDE SEQUENCE [LARGE SCALE GENOMIC DNA]</scope>
    <source>
        <strain evidence="1 2">LMG 31117</strain>
    </source>
</reference>
<keyword evidence="2" id="KW-1185">Reference proteome</keyword>
<organism evidence="1 2">
    <name type="scientific">Pandoraea anapnoica</name>
    <dbReference type="NCBI Taxonomy" id="2508301"/>
    <lineage>
        <taxon>Bacteria</taxon>
        <taxon>Pseudomonadati</taxon>
        <taxon>Pseudomonadota</taxon>
        <taxon>Betaproteobacteria</taxon>
        <taxon>Burkholderiales</taxon>
        <taxon>Burkholderiaceae</taxon>
        <taxon>Pandoraea</taxon>
    </lineage>
</organism>
<dbReference type="Proteomes" id="UP000383122">
    <property type="component" value="Unassembled WGS sequence"/>
</dbReference>